<dbReference type="GO" id="GO:0060560">
    <property type="term" value="P:developmental growth involved in morphogenesis"/>
    <property type="evidence" value="ECO:0007669"/>
    <property type="project" value="UniProtKB-ARBA"/>
</dbReference>
<evidence type="ECO:0000256" key="5">
    <source>
        <dbReference type="ARBA" id="ARBA00022530"/>
    </source>
</evidence>
<evidence type="ECO:0000313" key="12">
    <source>
        <dbReference type="Proteomes" id="UP001154078"/>
    </source>
</evidence>
<dbReference type="PROSITE" id="PS00246">
    <property type="entry name" value="WNT1"/>
    <property type="match status" value="1"/>
</dbReference>
<proteinExistence type="inferred from homology"/>
<organism evidence="11 12">
    <name type="scientific">Brassicogethes aeneus</name>
    <name type="common">Rape pollen beetle</name>
    <name type="synonym">Meligethes aeneus</name>
    <dbReference type="NCBI Taxonomy" id="1431903"/>
    <lineage>
        <taxon>Eukaryota</taxon>
        <taxon>Metazoa</taxon>
        <taxon>Ecdysozoa</taxon>
        <taxon>Arthropoda</taxon>
        <taxon>Hexapoda</taxon>
        <taxon>Insecta</taxon>
        <taxon>Pterygota</taxon>
        <taxon>Neoptera</taxon>
        <taxon>Endopterygota</taxon>
        <taxon>Coleoptera</taxon>
        <taxon>Polyphaga</taxon>
        <taxon>Cucujiformia</taxon>
        <taxon>Nitidulidae</taxon>
        <taxon>Meligethinae</taxon>
        <taxon>Brassicogethes</taxon>
    </lineage>
</organism>
<name>A0A9P0B0D3_BRAAE</name>
<dbReference type="GO" id="GO:0030182">
    <property type="term" value="P:neuron differentiation"/>
    <property type="evidence" value="ECO:0007669"/>
    <property type="project" value="TreeGrafter"/>
</dbReference>
<keyword evidence="3 10" id="KW-0217">Developmental protein</keyword>
<dbReference type="GO" id="GO:0005125">
    <property type="term" value="F:cytokine activity"/>
    <property type="evidence" value="ECO:0007669"/>
    <property type="project" value="TreeGrafter"/>
</dbReference>
<evidence type="ECO:0000256" key="1">
    <source>
        <dbReference type="ARBA" id="ARBA00004498"/>
    </source>
</evidence>
<dbReference type="GO" id="GO:0007517">
    <property type="term" value="P:muscle organ development"/>
    <property type="evidence" value="ECO:0007669"/>
    <property type="project" value="UniProtKB-ARBA"/>
</dbReference>
<dbReference type="GO" id="GO:0000902">
    <property type="term" value="P:cell morphogenesis"/>
    <property type="evidence" value="ECO:0007669"/>
    <property type="project" value="UniProtKB-ARBA"/>
</dbReference>
<evidence type="ECO:0000256" key="6">
    <source>
        <dbReference type="ARBA" id="ARBA00022687"/>
    </source>
</evidence>
<keyword evidence="8" id="KW-0325">Glycoprotein</keyword>
<evidence type="ECO:0000256" key="2">
    <source>
        <dbReference type="ARBA" id="ARBA00005683"/>
    </source>
</evidence>
<dbReference type="InterPro" id="IPR005817">
    <property type="entry name" value="Wnt"/>
</dbReference>
<evidence type="ECO:0000256" key="10">
    <source>
        <dbReference type="RuleBase" id="RU003500"/>
    </source>
</evidence>
<sequence length="362" mass="40255">MLIPRRFQRTSVALSVLLIFFLLDIRIVFCVINLGAEVFCNRLPGLTQKQREMCKTSPDAMVAVGDGIRLATEECKYQFRHHRWNCTGIENPSSFGHVVVVGSREAAFTYAISSAGVAYAVTASCARGNISACGCAPGPKMREPGPSGWKWGGCSVDINYGIRFARKFMDAREFEGDERSLMNLHNNKAGRKAVKLNLFTECKCHGVSGSCTMKTCWKTLPNFRQVGDSLMKKYYKAKPVAATSAQPGPRGLDAQRKPKKVNLVLKKGRIPVKKMPKKSELVFLQMSPNYCERDLASGSLGTVGRACNRTSKGMNGCNMMCCGRGYNTHQFTKTEQCRCKFHWCCEVTCDTCSEKTEEYTCK</sequence>
<protein>
    <recommendedName>
        <fullName evidence="10">Protein Wnt</fullName>
    </recommendedName>
</protein>
<dbReference type="PRINTS" id="PR01349">
    <property type="entry name" value="WNTPROTEIN"/>
</dbReference>
<keyword evidence="12" id="KW-1185">Reference proteome</keyword>
<accession>A0A9P0B0D3</accession>
<evidence type="ECO:0000256" key="7">
    <source>
        <dbReference type="ARBA" id="ARBA00023157"/>
    </source>
</evidence>
<reference evidence="11" key="1">
    <citation type="submission" date="2021-12" db="EMBL/GenBank/DDBJ databases">
        <authorList>
            <person name="King R."/>
        </authorList>
    </citation>
    <scope>NUCLEOTIDE SEQUENCE</scope>
</reference>
<keyword evidence="6 10" id="KW-0879">Wnt signaling pathway</keyword>
<dbReference type="GO" id="GO:0005109">
    <property type="term" value="F:frizzled binding"/>
    <property type="evidence" value="ECO:0007669"/>
    <property type="project" value="TreeGrafter"/>
</dbReference>
<evidence type="ECO:0000256" key="4">
    <source>
        <dbReference type="ARBA" id="ARBA00022525"/>
    </source>
</evidence>
<dbReference type="EMBL" id="OV121133">
    <property type="protein sequence ID" value="CAH0551855.1"/>
    <property type="molecule type" value="Genomic_DNA"/>
</dbReference>
<dbReference type="FunFam" id="3.30.2460.20:FF:000001">
    <property type="entry name" value="Wnt homolog"/>
    <property type="match status" value="1"/>
</dbReference>
<evidence type="ECO:0000313" key="11">
    <source>
        <dbReference type="EMBL" id="CAH0551855.1"/>
    </source>
</evidence>
<dbReference type="OrthoDB" id="5945655at2759"/>
<dbReference type="AlphaFoldDB" id="A0A9P0B0D3"/>
<comment type="subcellular location">
    <subcellularLocation>
        <location evidence="1 10">Secreted</location>
        <location evidence="1 10">Extracellular space</location>
        <location evidence="1 10">Extracellular matrix</location>
    </subcellularLocation>
</comment>
<gene>
    <name evidence="11" type="ORF">MELIAE_LOCUS4378</name>
</gene>
<dbReference type="GO" id="GO:0005615">
    <property type="term" value="C:extracellular space"/>
    <property type="evidence" value="ECO:0007669"/>
    <property type="project" value="TreeGrafter"/>
</dbReference>
<comment type="function">
    <text evidence="10">Ligand for members of the frizzled family of seven transmembrane receptors.</text>
</comment>
<dbReference type="PANTHER" id="PTHR12027">
    <property type="entry name" value="WNT RELATED"/>
    <property type="match status" value="1"/>
</dbReference>
<evidence type="ECO:0000256" key="8">
    <source>
        <dbReference type="ARBA" id="ARBA00023180"/>
    </source>
</evidence>
<dbReference type="Proteomes" id="UP001154078">
    <property type="component" value="Chromosome 2"/>
</dbReference>
<dbReference type="InterPro" id="IPR043158">
    <property type="entry name" value="Wnt_C"/>
</dbReference>
<keyword evidence="4" id="KW-0964">Secreted</keyword>
<keyword evidence="5" id="KW-0272">Extracellular matrix</keyword>
<dbReference type="CDD" id="cd19339">
    <property type="entry name" value="Wnt_Wnt7"/>
    <property type="match status" value="1"/>
</dbReference>
<dbReference type="GO" id="GO:0045165">
    <property type="term" value="P:cell fate commitment"/>
    <property type="evidence" value="ECO:0007669"/>
    <property type="project" value="TreeGrafter"/>
</dbReference>
<dbReference type="SMART" id="SM00097">
    <property type="entry name" value="WNT1"/>
    <property type="match status" value="1"/>
</dbReference>
<keyword evidence="7" id="KW-1015">Disulfide bond</keyword>
<evidence type="ECO:0000256" key="9">
    <source>
        <dbReference type="ARBA" id="ARBA00023288"/>
    </source>
</evidence>
<keyword evidence="9" id="KW-0449">Lipoprotein</keyword>
<evidence type="ECO:0000256" key="3">
    <source>
        <dbReference type="ARBA" id="ARBA00022473"/>
    </source>
</evidence>
<dbReference type="InterPro" id="IPR018161">
    <property type="entry name" value="Wnt_CS"/>
</dbReference>
<dbReference type="GO" id="GO:0046330">
    <property type="term" value="P:positive regulation of JNK cascade"/>
    <property type="evidence" value="ECO:0007669"/>
    <property type="project" value="TreeGrafter"/>
</dbReference>
<dbReference type="GO" id="GO:0060070">
    <property type="term" value="P:canonical Wnt signaling pathway"/>
    <property type="evidence" value="ECO:0007669"/>
    <property type="project" value="TreeGrafter"/>
</dbReference>
<dbReference type="PANTHER" id="PTHR12027:SF112">
    <property type="entry name" value="PROTEIN WNT-2"/>
    <property type="match status" value="1"/>
</dbReference>
<comment type="similarity">
    <text evidence="2 10">Belongs to the Wnt family.</text>
</comment>
<dbReference type="Pfam" id="PF00110">
    <property type="entry name" value="wnt"/>
    <property type="match status" value="1"/>
</dbReference>
<dbReference type="Gene3D" id="3.30.2460.20">
    <property type="match status" value="1"/>
</dbReference>